<accession>A0A1C7MFC2</accession>
<evidence type="ECO:0000256" key="6">
    <source>
        <dbReference type="ARBA" id="ARBA00036735"/>
    </source>
</evidence>
<protein>
    <recommendedName>
        <fullName evidence="12">L-dopachrome isomerase</fullName>
        <ecNumber evidence="9">5.3.2.1</ecNumber>
        <ecNumber evidence="8">5.3.3.12</ecNumber>
    </recommendedName>
    <alternativeName>
        <fullName evidence="10">L-dopachrome tautomerase</fullName>
    </alternativeName>
    <alternativeName>
        <fullName evidence="11">Phenylpyruvate tautomerase</fullName>
    </alternativeName>
</protein>
<evidence type="ECO:0000256" key="1">
    <source>
        <dbReference type="ARBA" id="ARBA00004613"/>
    </source>
</evidence>
<gene>
    <name evidence="13" type="primary">Mif</name>
    <name evidence="13" type="ORF">A0H81_04848</name>
</gene>
<keyword evidence="4" id="KW-0964">Secreted</keyword>
<evidence type="ECO:0000256" key="8">
    <source>
        <dbReference type="ARBA" id="ARBA00038932"/>
    </source>
</evidence>
<evidence type="ECO:0000256" key="5">
    <source>
        <dbReference type="ARBA" id="ARBA00023235"/>
    </source>
</evidence>
<dbReference type="PANTHER" id="PTHR11954:SF6">
    <property type="entry name" value="MACROPHAGE MIGRATION INHIBITORY FACTOR"/>
    <property type="match status" value="1"/>
</dbReference>
<dbReference type="Proteomes" id="UP000092993">
    <property type="component" value="Unassembled WGS sequence"/>
</dbReference>
<evidence type="ECO:0000256" key="9">
    <source>
        <dbReference type="ARBA" id="ARBA00039086"/>
    </source>
</evidence>
<keyword evidence="14" id="KW-1185">Reference proteome</keyword>
<evidence type="ECO:0000256" key="3">
    <source>
        <dbReference type="ARBA" id="ARBA00022514"/>
    </source>
</evidence>
<comment type="caution">
    <text evidence="13">The sequence shown here is derived from an EMBL/GenBank/DDBJ whole genome shotgun (WGS) entry which is preliminary data.</text>
</comment>
<evidence type="ECO:0000256" key="4">
    <source>
        <dbReference type="ARBA" id="ARBA00022525"/>
    </source>
</evidence>
<sequence length="123" mass="13793">MPSLELKTNVAIADPKAFCLEFSKLAAKTLGKPEVYISVSYTHNEYLTFNGTFEPAFLLAINSLGNITPDLNEGYSKVFFEFFKSKLGISDDRGYILFTDPGNAYIGCVIYFPLPFSSRNFDF</sequence>
<evidence type="ECO:0000256" key="2">
    <source>
        <dbReference type="ARBA" id="ARBA00005851"/>
    </source>
</evidence>
<dbReference type="GO" id="GO:0050178">
    <property type="term" value="F:phenylpyruvate tautomerase activity"/>
    <property type="evidence" value="ECO:0007669"/>
    <property type="project" value="UniProtKB-EC"/>
</dbReference>
<dbReference type="InterPro" id="IPR014347">
    <property type="entry name" value="Tautomerase/MIF_sf"/>
</dbReference>
<dbReference type="EC" id="5.3.3.12" evidence="8"/>
<dbReference type="InterPro" id="IPR001398">
    <property type="entry name" value="Macrophage_inhib_fac"/>
</dbReference>
<keyword evidence="5" id="KW-0413">Isomerase</keyword>
<dbReference type="OrthoDB" id="255819at2759"/>
<dbReference type="Gene3D" id="3.30.429.10">
    <property type="entry name" value="Macrophage Migration Inhibitory Factor"/>
    <property type="match status" value="1"/>
</dbReference>
<comment type="catalytic activity">
    <reaction evidence="7">
        <text>L-dopachrome = 5,6-dihydroxyindole-2-carboxylate</text>
        <dbReference type="Rhea" id="RHEA:13041"/>
        <dbReference type="ChEBI" id="CHEBI:16875"/>
        <dbReference type="ChEBI" id="CHEBI:57509"/>
        <dbReference type="EC" id="5.3.3.12"/>
    </reaction>
</comment>
<dbReference type="EMBL" id="LUGG01000004">
    <property type="protein sequence ID" value="OBZ75583.1"/>
    <property type="molecule type" value="Genomic_DNA"/>
</dbReference>
<dbReference type="GO" id="GO:0005615">
    <property type="term" value="C:extracellular space"/>
    <property type="evidence" value="ECO:0007669"/>
    <property type="project" value="UniProtKB-KW"/>
</dbReference>
<dbReference type="OMA" id="YINFFDM"/>
<dbReference type="AlphaFoldDB" id="A0A1C7MFC2"/>
<organism evidence="13 14">
    <name type="scientific">Grifola frondosa</name>
    <name type="common">Maitake</name>
    <name type="synonym">Polyporus frondosus</name>
    <dbReference type="NCBI Taxonomy" id="5627"/>
    <lineage>
        <taxon>Eukaryota</taxon>
        <taxon>Fungi</taxon>
        <taxon>Dikarya</taxon>
        <taxon>Basidiomycota</taxon>
        <taxon>Agaricomycotina</taxon>
        <taxon>Agaricomycetes</taxon>
        <taxon>Polyporales</taxon>
        <taxon>Grifolaceae</taxon>
        <taxon>Grifola</taxon>
    </lineage>
</organism>
<dbReference type="EC" id="5.3.2.1" evidence="9"/>
<evidence type="ECO:0000256" key="10">
    <source>
        <dbReference type="ARBA" id="ARBA00041631"/>
    </source>
</evidence>
<evidence type="ECO:0000256" key="11">
    <source>
        <dbReference type="ARBA" id="ARBA00041912"/>
    </source>
</evidence>
<dbReference type="PANTHER" id="PTHR11954">
    <property type="entry name" value="D-DOPACHROME DECARBOXYLASE"/>
    <property type="match status" value="1"/>
</dbReference>
<comment type="subcellular location">
    <subcellularLocation>
        <location evidence="1">Secreted</location>
    </subcellularLocation>
</comment>
<dbReference type="GO" id="GO:0004167">
    <property type="term" value="F:dopachrome isomerase activity"/>
    <property type="evidence" value="ECO:0007669"/>
    <property type="project" value="UniProtKB-EC"/>
</dbReference>
<keyword evidence="3" id="KW-0202">Cytokine</keyword>
<evidence type="ECO:0000313" key="13">
    <source>
        <dbReference type="EMBL" id="OBZ75583.1"/>
    </source>
</evidence>
<comment type="similarity">
    <text evidence="2">Belongs to the MIF family.</text>
</comment>
<dbReference type="STRING" id="5627.A0A1C7MFC2"/>
<name>A0A1C7MFC2_GRIFR</name>
<dbReference type="SUPFAM" id="SSF55331">
    <property type="entry name" value="Tautomerase/MIF"/>
    <property type="match status" value="1"/>
</dbReference>
<evidence type="ECO:0000313" key="14">
    <source>
        <dbReference type="Proteomes" id="UP000092993"/>
    </source>
</evidence>
<evidence type="ECO:0000256" key="12">
    <source>
        <dbReference type="ARBA" id="ARBA00042730"/>
    </source>
</evidence>
<evidence type="ECO:0000256" key="7">
    <source>
        <dbReference type="ARBA" id="ARBA00036823"/>
    </source>
</evidence>
<dbReference type="Pfam" id="PF01187">
    <property type="entry name" value="MIF"/>
    <property type="match status" value="1"/>
</dbReference>
<proteinExistence type="inferred from homology"/>
<reference evidence="13 14" key="1">
    <citation type="submission" date="2016-03" db="EMBL/GenBank/DDBJ databases">
        <title>Whole genome sequencing of Grifola frondosa 9006-11.</title>
        <authorList>
            <person name="Min B."/>
            <person name="Park H."/>
            <person name="Kim J.-G."/>
            <person name="Cho H."/>
            <person name="Oh Y.-L."/>
            <person name="Kong W.-S."/>
            <person name="Choi I.-G."/>
        </authorList>
    </citation>
    <scope>NUCLEOTIDE SEQUENCE [LARGE SCALE GENOMIC DNA]</scope>
    <source>
        <strain evidence="13 14">9006-11</strain>
    </source>
</reference>
<comment type="catalytic activity">
    <reaction evidence="6">
        <text>3-phenylpyruvate = enol-phenylpyruvate</text>
        <dbReference type="Rhea" id="RHEA:17097"/>
        <dbReference type="ChEBI" id="CHEBI:16815"/>
        <dbReference type="ChEBI" id="CHEBI:18005"/>
        <dbReference type="EC" id="5.3.2.1"/>
    </reaction>
</comment>